<comment type="similarity">
    <text evidence="5">In the C-terminal section; belongs to the PRA-PH family.</text>
</comment>
<organism evidence="13">
    <name type="scientific">Desulfobacca acetoxidans</name>
    <dbReference type="NCBI Taxonomy" id="60893"/>
    <lineage>
        <taxon>Bacteria</taxon>
        <taxon>Pseudomonadati</taxon>
        <taxon>Thermodesulfobacteriota</taxon>
        <taxon>Desulfobaccia</taxon>
        <taxon>Desulfobaccales</taxon>
        <taxon>Desulfobaccaceae</taxon>
        <taxon>Desulfobacca</taxon>
    </lineage>
</organism>
<comment type="subcellular location">
    <subcellularLocation>
        <location evidence="11">Cytoplasm</location>
    </subcellularLocation>
</comment>
<comment type="pathway">
    <text evidence="4">Amino-acid biosynthesis; L-histidine biosynthesis; L-histidine from 5-phospho-alpha-D-ribose 1-diphosphate: step 2/9.</text>
</comment>
<dbReference type="InterPro" id="IPR026660">
    <property type="entry name" value="PRA-CH"/>
</dbReference>
<comment type="cofactor">
    <cofactor evidence="11">
        <name>Mg(2+)</name>
        <dbReference type="ChEBI" id="CHEBI:18420"/>
    </cofactor>
    <text evidence="11">Binds 1 Mg(2+) ion per subunit.</text>
</comment>
<dbReference type="FunFam" id="3.10.20.810:FF:000001">
    <property type="entry name" value="Histidine biosynthesis bifunctional protein HisIE"/>
    <property type="match status" value="1"/>
</dbReference>
<proteinExistence type="inferred from homology"/>
<dbReference type="UniPathway" id="UPA00031">
    <property type="reaction ID" value="UER00008"/>
</dbReference>
<evidence type="ECO:0000256" key="6">
    <source>
        <dbReference type="ARBA" id="ARBA00008299"/>
    </source>
</evidence>
<feature type="binding site" evidence="11">
    <location>
        <position position="95"/>
    </location>
    <ligand>
        <name>Zn(2+)</name>
        <dbReference type="ChEBI" id="CHEBI:29105"/>
        <note>ligand shared between dimeric partners</note>
    </ligand>
</feature>
<dbReference type="NCBIfam" id="NF000768">
    <property type="entry name" value="PRK00051.1"/>
    <property type="match status" value="1"/>
</dbReference>
<dbReference type="InterPro" id="IPR038019">
    <property type="entry name" value="PRib_AMP_CycHydrolase_sf"/>
</dbReference>
<keyword evidence="11" id="KW-0460">Magnesium</keyword>
<keyword evidence="10 11" id="KW-0368">Histidine biosynthesis</keyword>
<dbReference type="PANTHER" id="PTHR42945">
    <property type="entry name" value="HISTIDINE BIOSYNTHESIS BIFUNCTIONAL PROTEIN"/>
    <property type="match status" value="1"/>
</dbReference>
<evidence type="ECO:0000256" key="3">
    <source>
        <dbReference type="ARBA" id="ARBA00005169"/>
    </source>
</evidence>
<evidence type="ECO:0000313" key="13">
    <source>
        <dbReference type="EMBL" id="HGZ12098.1"/>
    </source>
</evidence>
<dbReference type="Gene3D" id="3.10.20.810">
    <property type="entry name" value="Phosphoribosyl-AMP cyclohydrolase"/>
    <property type="match status" value="1"/>
</dbReference>
<comment type="catalytic activity">
    <reaction evidence="2">
        <text>1-(5-phospho-beta-D-ribosyl)-ATP + H2O = 1-(5-phospho-beta-D-ribosyl)-5'-AMP + diphosphate + H(+)</text>
        <dbReference type="Rhea" id="RHEA:22828"/>
        <dbReference type="ChEBI" id="CHEBI:15377"/>
        <dbReference type="ChEBI" id="CHEBI:15378"/>
        <dbReference type="ChEBI" id="CHEBI:33019"/>
        <dbReference type="ChEBI" id="CHEBI:59457"/>
        <dbReference type="ChEBI" id="CHEBI:73183"/>
        <dbReference type="EC" id="3.6.1.31"/>
    </reaction>
</comment>
<dbReference type="GO" id="GO:0004636">
    <property type="term" value="F:phosphoribosyl-ATP diphosphatase activity"/>
    <property type="evidence" value="ECO:0007669"/>
    <property type="project" value="UniProtKB-EC"/>
</dbReference>
<evidence type="ECO:0000256" key="2">
    <source>
        <dbReference type="ARBA" id="ARBA00001460"/>
    </source>
</evidence>
<keyword evidence="7 11" id="KW-0963">Cytoplasm</keyword>
<feature type="binding site" evidence="11">
    <location>
        <position position="102"/>
    </location>
    <ligand>
        <name>Zn(2+)</name>
        <dbReference type="ChEBI" id="CHEBI:29105"/>
        <note>ligand shared between dimeric partners</note>
    </ligand>
</feature>
<evidence type="ECO:0000256" key="10">
    <source>
        <dbReference type="ARBA" id="ARBA00023102"/>
    </source>
</evidence>
<comment type="similarity">
    <text evidence="11">Belongs to the PRA-CH family.</text>
</comment>
<feature type="binding site" evidence="11">
    <location>
        <position position="79"/>
    </location>
    <ligand>
        <name>Mg(2+)</name>
        <dbReference type="ChEBI" id="CHEBI:18420"/>
    </ligand>
</feature>
<dbReference type="Pfam" id="PF01502">
    <property type="entry name" value="PRA-CH"/>
    <property type="match status" value="1"/>
</dbReference>
<comment type="function">
    <text evidence="11">Catalyzes the hydrolysis of the adenine ring of phosphoribosyl-AMP.</text>
</comment>
<protein>
    <recommendedName>
        <fullName evidence="11">Phosphoribosyl-AMP cyclohydrolase</fullName>
        <shortName evidence="11">PRA-CH</shortName>
        <ecNumber evidence="11">3.5.4.19</ecNumber>
    </recommendedName>
</protein>
<dbReference type="GO" id="GO:0005737">
    <property type="term" value="C:cytoplasm"/>
    <property type="evidence" value="ECO:0007669"/>
    <property type="project" value="UniProtKB-SubCell"/>
</dbReference>
<dbReference type="EMBL" id="DTKJ01000055">
    <property type="protein sequence ID" value="HGZ12098.1"/>
    <property type="molecule type" value="Genomic_DNA"/>
</dbReference>
<accession>A0A7C5EQG3</accession>
<keyword evidence="11" id="KW-0479">Metal-binding</keyword>
<feature type="domain" description="Phosphoribosyl-AMP cyclohydrolase" evidence="12">
    <location>
        <begin position="30"/>
        <end position="104"/>
    </location>
</feature>
<evidence type="ECO:0000256" key="5">
    <source>
        <dbReference type="ARBA" id="ARBA00007731"/>
    </source>
</evidence>
<feature type="binding site" evidence="11">
    <location>
        <position position="78"/>
    </location>
    <ligand>
        <name>Zn(2+)</name>
        <dbReference type="ChEBI" id="CHEBI:29105"/>
        <note>ligand shared between dimeric partners</note>
    </ligand>
</feature>
<dbReference type="EC" id="3.5.4.19" evidence="11"/>
<keyword evidence="9 11" id="KW-0378">Hydrolase</keyword>
<dbReference type="InterPro" id="IPR002496">
    <property type="entry name" value="PRib_AMP_CycHydrolase_dom"/>
</dbReference>
<gene>
    <name evidence="11 13" type="primary">hisI</name>
    <name evidence="13" type="ORF">ENW48_07765</name>
</gene>
<evidence type="ECO:0000256" key="11">
    <source>
        <dbReference type="HAMAP-Rule" id="MF_01021"/>
    </source>
</evidence>
<dbReference type="GO" id="GO:0000105">
    <property type="term" value="P:L-histidine biosynthetic process"/>
    <property type="evidence" value="ECO:0007669"/>
    <property type="project" value="UniProtKB-UniRule"/>
</dbReference>
<keyword evidence="8 11" id="KW-0028">Amino-acid biosynthesis</keyword>
<comment type="cofactor">
    <cofactor evidence="11">
        <name>Zn(2+)</name>
        <dbReference type="ChEBI" id="CHEBI:29105"/>
    </cofactor>
    <text evidence="11">Binds 1 zinc ion per subunit.</text>
</comment>
<comment type="similarity">
    <text evidence="6">In the N-terminal section; belongs to the PRA-CH family.</text>
</comment>
<dbReference type="GO" id="GO:0000287">
    <property type="term" value="F:magnesium ion binding"/>
    <property type="evidence" value="ECO:0007669"/>
    <property type="project" value="UniProtKB-UniRule"/>
</dbReference>
<keyword evidence="11" id="KW-0862">Zinc</keyword>
<evidence type="ECO:0000256" key="8">
    <source>
        <dbReference type="ARBA" id="ARBA00022605"/>
    </source>
</evidence>
<comment type="subunit">
    <text evidence="11">Homodimer.</text>
</comment>
<evidence type="ECO:0000256" key="1">
    <source>
        <dbReference type="ARBA" id="ARBA00000024"/>
    </source>
</evidence>
<evidence type="ECO:0000256" key="9">
    <source>
        <dbReference type="ARBA" id="ARBA00022801"/>
    </source>
</evidence>
<feature type="binding site" evidence="11">
    <location>
        <position position="81"/>
    </location>
    <ligand>
        <name>Mg(2+)</name>
        <dbReference type="ChEBI" id="CHEBI:18420"/>
    </ligand>
</feature>
<dbReference type="GO" id="GO:0008270">
    <property type="term" value="F:zinc ion binding"/>
    <property type="evidence" value="ECO:0007669"/>
    <property type="project" value="UniProtKB-UniRule"/>
</dbReference>
<evidence type="ECO:0000256" key="4">
    <source>
        <dbReference type="ARBA" id="ARBA00005204"/>
    </source>
</evidence>
<comment type="catalytic activity">
    <reaction evidence="1 11">
        <text>1-(5-phospho-beta-D-ribosyl)-5'-AMP + H2O = 1-(5-phospho-beta-D-ribosyl)-5-[(5-phospho-beta-D-ribosylamino)methylideneamino]imidazole-4-carboxamide</text>
        <dbReference type="Rhea" id="RHEA:20049"/>
        <dbReference type="ChEBI" id="CHEBI:15377"/>
        <dbReference type="ChEBI" id="CHEBI:58435"/>
        <dbReference type="ChEBI" id="CHEBI:59457"/>
        <dbReference type="EC" id="3.5.4.19"/>
    </reaction>
</comment>
<dbReference type="HAMAP" id="MF_01021">
    <property type="entry name" value="HisI"/>
    <property type="match status" value="1"/>
</dbReference>
<name>A0A7C5EQG3_9BACT</name>
<reference evidence="13" key="1">
    <citation type="journal article" date="2020" name="mSystems">
        <title>Genome- and Community-Level Interaction Insights into Carbon Utilization and Element Cycling Functions of Hydrothermarchaeota in Hydrothermal Sediment.</title>
        <authorList>
            <person name="Zhou Z."/>
            <person name="Liu Y."/>
            <person name="Xu W."/>
            <person name="Pan J."/>
            <person name="Luo Z.H."/>
            <person name="Li M."/>
        </authorList>
    </citation>
    <scope>NUCLEOTIDE SEQUENCE [LARGE SCALE GENOMIC DNA]</scope>
    <source>
        <strain evidence="13">SpSt-853</strain>
    </source>
</reference>
<dbReference type="GO" id="GO:0004635">
    <property type="term" value="F:phosphoribosyl-AMP cyclohydrolase activity"/>
    <property type="evidence" value="ECO:0007669"/>
    <property type="project" value="UniProtKB-UniRule"/>
</dbReference>
<evidence type="ECO:0000256" key="7">
    <source>
        <dbReference type="ARBA" id="ARBA00022490"/>
    </source>
</evidence>
<feature type="binding site" evidence="11">
    <location>
        <position position="77"/>
    </location>
    <ligand>
        <name>Mg(2+)</name>
        <dbReference type="ChEBI" id="CHEBI:18420"/>
    </ligand>
</feature>
<dbReference type="AlphaFoldDB" id="A0A7C5EQG3"/>
<dbReference type="SUPFAM" id="SSF141734">
    <property type="entry name" value="HisI-like"/>
    <property type="match status" value="1"/>
</dbReference>
<evidence type="ECO:0000259" key="12">
    <source>
        <dbReference type="Pfam" id="PF01502"/>
    </source>
</evidence>
<sequence length="129" mass="14601">MSDKLIPRFDKLGGLLPAVVQEAKTGTVLMLAFMDQTAWELTLKTGEAHYFSRSRKTIWRKGATSGHVQRVKEIFLDCDGDTVLLKVEQVGGAACHEGYHSCFFRRYTEDGWQVVGSRVFDPKEVYQRG</sequence>
<comment type="pathway">
    <text evidence="3 11">Amino-acid biosynthesis; L-histidine biosynthesis; L-histidine from 5-phospho-alpha-D-ribose 1-diphosphate: step 3/9.</text>
</comment>
<comment type="caution">
    <text evidence="13">The sequence shown here is derived from an EMBL/GenBank/DDBJ whole genome shotgun (WGS) entry which is preliminary data.</text>
</comment>
<dbReference type="PANTHER" id="PTHR42945:SF1">
    <property type="entry name" value="HISTIDINE BIOSYNTHESIS BIFUNCTIONAL PROTEIN HIS7"/>
    <property type="match status" value="1"/>
</dbReference>